<feature type="region of interest" description="Disordered" evidence="1">
    <location>
        <begin position="1"/>
        <end position="33"/>
    </location>
</feature>
<feature type="compositionally biased region" description="Basic residues" evidence="1">
    <location>
        <begin position="9"/>
        <end position="31"/>
    </location>
</feature>
<dbReference type="OrthoDB" id="2402988at2759"/>
<name>A0A9N8Z0Q1_9GLOM</name>
<dbReference type="AlphaFoldDB" id="A0A9N8Z0Q1"/>
<keyword evidence="3" id="KW-1185">Reference proteome</keyword>
<accession>A0A9N8Z0Q1</accession>
<reference evidence="2" key="1">
    <citation type="submission" date="2021-06" db="EMBL/GenBank/DDBJ databases">
        <authorList>
            <person name="Kallberg Y."/>
            <person name="Tangrot J."/>
            <person name="Rosling A."/>
        </authorList>
    </citation>
    <scope>NUCLEOTIDE SEQUENCE</scope>
    <source>
        <strain evidence="2">CL551</strain>
    </source>
</reference>
<comment type="caution">
    <text evidence="2">The sequence shown here is derived from an EMBL/GenBank/DDBJ whole genome shotgun (WGS) entry which is preliminary data.</text>
</comment>
<organism evidence="2 3">
    <name type="scientific">Acaulospora morrowiae</name>
    <dbReference type="NCBI Taxonomy" id="94023"/>
    <lineage>
        <taxon>Eukaryota</taxon>
        <taxon>Fungi</taxon>
        <taxon>Fungi incertae sedis</taxon>
        <taxon>Mucoromycota</taxon>
        <taxon>Glomeromycotina</taxon>
        <taxon>Glomeromycetes</taxon>
        <taxon>Diversisporales</taxon>
        <taxon>Acaulosporaceae</taxon>
        <taxon>Acaulospora</taxon>
    </lineage>
</organism>
<sequence length="155" mass="18147">MKTSNMFSRNRRIHNPFKRRNSASKSQHSHSVHQQNIISALGGIPHDFDFDFQSATETPTVYSSRRSSIYSLDSVSGPRLGPNHHVYAYYQTSNQVDSERHHHHHHSNNQCCHNVNCKQHKSKRNSSDSYNPRRSFTGFKLWLRLTWVKVGRTFR</sequence>
<evidence type="ECO:0000313" key="2">
    <source>
        <dbReference type="EMBL" id="CAG8465288.1"/>
    </source>
</evidence>
<evidence type="ECO:0000313" key="3">
    <source>
        <dbReference type="Proteomes" id="UP000789342"/>
    </source>
</evidence>
<proteinExistence type="predicted"/>
<dbReference type="EMBL" id="CAJVPV010000606">
    <property type="protein sequence ID" value="CAG8465288.1"/>
    <property type="molecule type" value="Genomic_DNA"/>
</dbReference>
<dbReference type="Proteomes" id="UP000789342">
    <property type="component" value="Unassembled WGS sequence"/>
</dbReference>
<protein>
    <submittedName>
        <fullName evidence="2">10706_t:CDS:1</fullName>
    </submittedName>
</protein>
<gene>
    <name evidence="2" type="ORF">AMORRO_LOCUS1599</name>
</gene>
<evidence type="ECO:0000256" key="1">
    <source>
        <dbReference type="SAM" id="MobiDB-lite"/>
    </source>
</evidence>